<evidence type="ECO:0000313" key="5">
    <source>
        <dbReference type="Proteomes" id="UP000606786"/>
    </source>
</evidence>
<gene>
    <name evidence="4" type="ORF">CCAP1982_LOCUS21821</name>
</gene>
<feature type="region of interest" description="Disordered" evidence="1">
    <location>
        <begin position="235"/>
        <end position="283"/>
    </location>
</feature>
<evidence type="ECO:0000256" key="2">
    <source>
        <dbReference type="SAM" id="Phobius"/>
    </source>
</evidence>
<protein>
    <submittedName>
        <fullName evidence="4">(Mediterranean fruit fly) hypothetical protein</fullName>
    </submittedName>
</protein>
<dbReference type="EMBL" id="CAJHJT010000056">
    <property type="protein sequence ID" value="CAD7013801.1"/>
    <property type="molecule type" value="Genomic_DNA"/>
</dbReference>
<accession>A0A811VFI8</accession>
<name>A0A811VFI8_CERCA</name>
<keyword evidence="3" id="KW-0732">Signal</keyword>
<evidence type="ECO:0000256" key="1">
    <source>
        <dbReference type="SAM" id="MobiDB-lite"/>
    </source>
</evidence>
<dbReference type="OrthoDB" id="8041440at2759"/>
<keyword evidence="2" id="KW-0472">Membrane</keyword>
<feature type="signal peptide" evidence="3">
    <location>
        <begin position="1"/>
        <end position="16"/>
    </location>
</feature>
<keyword evidence="2" id="KW-0812">Transmembrane</keyword>
<organism evidence="4 5">
    <name type="scientific">Ceratitis capitata</name>
    <name type="common">Mediterranean fruit fly</name>
    <name type="synonym">Tephritis capitata</name>
    <dbReference type="NCBI Taxonomy" id="7213"/>
    <lineage>
        <taxon>Eukaryota</taxon>
        <taxon>Metazoa</taxon>
        <taxon>Ecdysozoa</taxon>
        <taxon>Arthropoda</taxon>
        <taxon>Hexapoda</taxon>
        <taxon>Insecta</taxon>
        <taxon>Pterygota</taxon>
        <taxon>Neoptera</taxon>
        <taxon>Endopterygota</taxon>
        <taxon>Diptera</taxon>
        <taxon>Brachycera</taxon>
        <taxon>Muscomorpha</taxon>
        <taxon>Tephritoidea</taxon>
        <taxon>Tephritidae</taxon>
        <taxon>Ceratitis</taxon>
        <taxon>Ceratitis</taxon>
    </lineage>
</organism>
<evidence type="ECO:0000313" key="4">
    <source>
        <dbReference type="EMBL" id="CAD7013801.1"/>
    </source>
</evidence>
<dbReference type="AlphaFoldDB" id="A0A811VFI8"/>
<feature type="chain" id="PRO_5032543792" evidence="3">
    <location>
        <begin position="17"/>
        <end position="498"/>
    </location>
</feature>
<feature type="transmembrane region" description="Helical" evidence="2">
    <location>
        <begin position="434"/>
        <end position="460"/>
    </location>
</feature>
<feature type="transmembrane region" description="Helical" evidence="2">
    <location>
        <begin position="126"/>
        <end position="151"/>
    </location>
</feature>
<sequence>MWILSVFVILPKTLWTTTTTTTTPTPQPQLTPCKSATKFKAKFLRRHALAAATTAAATKLNRKYLLLTIQVGHTIQSNSRSRKSGVAACAAAIAFRSKQYFSRQLRDVECVAHSERNSYNSAAPTVLTPLLLVSLIALVLIFISIIINIIIVTNIVIVNTVNVQPYFHRCLHNAVISTGLAFLMNDIRQQTTCKPIIVATTTTTIVKTVIEKLIEFTVTKASLFKAIRTVFESNRNNSNRNKNSVNNNNKQPKTLSSSAQTTTNNNKKNNTSEAANNTPTNPLYRQVDGVRFATASSTSLQPTSGSSLSLSSSLSHCNNNNITVAALVILRFLFNNNSFTSNNHRTYNNSSKSNKVFLHYTPRDPRLRRTRNDSKINYYNKSKQEIHINKHHFDSVSELKITEDLCAYGELIGGSFYNTTATNTTTNTTTTRKLIIIIIKIIIVEKIAILSAKLIVLIFCDFNQIINKNYNNKQNKTKNLLKLFVSVLKTKTTTTKTT</sequence>
<feature type="compositionally biased region" description="Low complexity" evidence="1">
    <location>
        <begin position="235"/>
        <end position="278"/>
    </location>
</feature>
<dbReference type="Proteomes" id="UP000606786">
    <property type="component" value="Unassembled WGS sequence"/>
</dbReference>
<keyword evidence="5" id="KW-1185">Reference proteome</keyword>
<proteinExistence type="predicted"/>
<evidence type="ECO:0000256" key="3">
    <source>
        <dbReference type="SAM" id="SignalP"/>
    </source>
</evidence>
<comment type="caution">
    <text evidence="4">The sequence shown here is derived from an EMBL/GenBank/DDBJ whole genome shotgun (WGS) entry which is preliminary data.</text>
</comment>
<keyword evidence="2" id="KW-1133">Transmembrane helix</keyword>
<reference evidence="4" key="1">
    <citation type="submission" date="2020-11" db="EMBL/GenBank/DDBJ databases">
        <authorList>
            <person name="Whitehead M."/>
        </authorList>
    </citation>
    <scope>NUCLEOTIDE SEQUENCE</scope>
    <source>
        <strain evidence="4">EGII</strain>
    </source>
</reference>